<feature type="transmembrane region" description="Helical" evidence="19">
    <location>
        <begin position="53"/>
        <end position="74"/>
    </location>
</feature>
<comment type="catalytic activity">
    <reaction evidence="17 19">
        <text>alpha-ribazole + adenosylcob(III)inamide-GDP = adenosylcob(III)alamin + GMP + H(+)</text>
        <dbReference type="Rhea" id="RHEA:16049"/>
        <dbReference type="ChEBI" id="CHEBI:10329"/>
        <dbReference type="ChEBI" id="CHEBI:15378"/>
        <dbReference type="ChEBI" id="CHEBI:18408"/>
        <dbReference type="ChEBI" id="CHEBI:58115"/>
        <dbReference type="ChEBI" id="CHEBI:60487"/>
        <dbReference type="EC" id="2.7.8.26"/>
    </reaction>
</comment>
<feature type="transmembrane region" description="Helical" evidence="19">
    <location>
        <begin position="197"/>
        <end position="214"/>
    </location>
</feature>
<dbReference type="GO" id="GO:0051073">
    <property type="term" value="F:adenosylcobinamide-GDP ribazoletransferase activity"/>
    <property type="evidence" value="ECO:0007669"/>
    <property type="project" value="UniProtKB-UniRule"/>
</dbReference>
<comment type="function">
    <text evidence="14 19">Joins adenosylcobinamide-GDP and alpha-ribazole to generate adenosylcobalamin (Ado-cobalamin). Also synthesizes adenosylcobalamin 5'-phosphate from adenosylcobinamide-GDP and alpha-ribazole 5'-phosphate.</text>
</comment>
<evidence type="ECO:0000256" key="12">
    <source>
        <dbReference type="ARBA" id="ARBA00022989"/>
    </source>
</evidence>
<keyword evidence="13 19" id="KW-0472">Membrane</keyword>
<evidence type="ECO:0000256" key="17">
    <source>
        <dbReference type="ARBA" id="ARBA00048623"/>
    </source>
</evidence>
<comment type="catalytic activity">
    <reaction evidence="18 19">
        <text>alpha-ribazole 5'-phosphate + adenosylcob(III)inamide-GDP = adenosylcob(III)alamin 5'-phosphate + GMP + H(+)</text>
        <dbReference type="Rhea" id="RHEA:23560"/>
        <dbReference type="ChEBI" id="CHEBI:15378"/>
        <dbReference type="ChEBI" id="CHEBI:57918"/>
        <dbReference type="ChEBI" id="CHEBI:58115"/>
        <dbReference type="ChEBI" id="CHEBI:60487"/>
        <dbReference type="ChEBI" id="CHEBI:60493"/>
        <dbReference type="EC" id="2.7.8.26"/>
    </reaction>
</comment>
<comment type="caution">
    <text evidence="20">The sequence shown here is derived from an EMBL/GenBank/DDBJ whole genome shotgun (WGS) entry which is preliminary data.</text>
</comment>
<dbReference type="PANTHER" id="PTHR34148">
    <property type="entry name" value="ADENOSYLCOBINAMIDE-GDP RIBAZOLETRANSFERASE"/>
    <property type="match status" value="1"/>
</dbReference>
<accession>A0A2T2XHZ9</accession>
<evidence type="ECO:0000256" key="8">
    <source>
        <dbReference type="ARBA" id="ARBA00022573"/>
    </source>
</evidence>
<evidence type="ECO:0000256" key="3">
    <source>
        <dbReference type="ARBA" id="ARBA00004663"/>
    </source>
</evidence>
<dbReference type="GO" id="GO:0009236">
    <property type="term" value="P:cobalamin biosynthetic process"/>
    <property type="evidence" value="ECO:0007669"/>
    <property type="project" value="UniProtKB-UniRule"/>
</dbReference>
<sequence>MVSGGDNGAGGRAIAVQTLVIWAKRWLLALQFLTIFPIPETRSVNETDFRQSVAFYPIVGMVLGTGLGLVQWGLTRILPVMPATALSLAGYSLATGFLHLDGLMDLADGVGSRKPRPEALKIMRDSRVGSMGVVAGILVMVGKFAALSSLPPGHLGPFVVIPALARWAMVLAMTSAPYARVGESGIGSLYAMHISRIALWMSSLTVIVAAVLLLPVAEAVSVWGLALAVAWAMVSFARRRLGGMTGDAYGAINELVEWLGWTLVLAWHG</sequence>
<evidence type="ECO:0000256" key="18">
    <source>
        <dbReference type="ARBA" id="ARBA00049504"/>
    </source>
</evidence>
<dbReference type="HAMAP" id="MF_00719">
    <property type="entry name" value="CobS"/>
    <property type="match status" value="1"/>
</dbReference>
<dbReference type="EMBL" id="PXYW01000012">
    <property type="protein sequence ID" value="PSR34100.1"/>
    <property type="molecule type" value="Genomic_DNA"/>
</dbReference>
<dbReference type="EC" id="2.7.8.26" evidence="5 19"/>
<dbReference type="PANTHER" id="PTHR34148:SF1">
    <property type="entry name" value="ADENOSYLCOBINAMIDE-GDP RIBAZOLETRANSFERASE"/>
    <property type="match status" value="1"/>
</dbReference>
<comment type="similarity">
    <text evidence="4 19">Belongs to the CobS family.</text>
</comment>
<evidence type="ECO:0000256" key="2">
    <source>
        <dbReference type="ARBA" id="ARBA00004651"/>
    </source>
</evidence>
<dbReference type="UniPathway" id="UPA00148">
    <property type="reaction ID" value="UER00238"/>
</dbReference>
<comment type="cofactor">
    <cofactor evidence="1 19">
        <name>Mg(2+)</name>
        <dbReference type="ChEBI" id="CHEBI:18420"/>
    </cofactor>
</comment>
<comment type="pathway">
    <text evidence="3 19">Cofactor biosynthesis; adenosylcobalamin biosynthesis; adenosylcobalamin from cob(II)yrinate a,c-diamide: step 7/7.</text>
</comment>
<evidence type="ECO:0000256" key="14">
    <source>
        <dbReference type="ARBA" id="ARBA00025228"/>
    </source>
</evidence>
<evidence type="ECO:0000256" key="19">
    <source>
        <dbReference type="HAMAP-Rule" id="MF_00719"/>
    </source>
</evidence>
<keyword evidence="8 19" id="KW-0169">Cobalamin biosynthesis</keyword>
<evidence type="ECO:0000256" key="15">
    <source>
        <dbReference type="ARBA" id="ARBA00032605"/>
    </source>
</evidence>
<dbReference type="AlphaFoldDB" id="A0A2T2XHZ9"/>
<dbReference type="Pfam" id="PF02654">
    <property type="entry name" value="CobS"/>
    <property type="match status" value="1"/>
</dbReference>
<dbReference type="GO" id="GO:0008818">
    <property type="term" value="F:cobalamin 5'-phosphate synthase activity"/>
    <property type="evidence" value="ECO:0007669"/>
    <property type="project" value="UniProtKB-UniRule"/>
</dbReference>
<keyword evidence="10 19" id="KW-0812">Transmembrane</keyword>
<dbReference type="GO" id="GO:0005886">
    <property type="term" value="C:plasma membrane"/>
    <property type="evidence" value="ECO:0007669"/>
    <property type="project" value="UniProtKB-SubCell"/>
</dbReference>
<evidence type="ECO:0000256" key="5">
    <source>
        <dbReference type="ARBA" id="ARBA00013200"/>
    </source>
</evidence>
<keyword evidence="9 19" id="KW-0808">Transferase</keyword>
<comment type="subcellular location">
    <subcellularLocation>
        <location evidence="2 19">Cell membrane</location>
        <topology evidence="2 19">Multi-pass membrane protein</topology>
    </subcellularLocation>
</comment>
<evidence type="ECO:0000256" key="16">
    <source>
        <dbReference type="ARBA" id="ARBA00032853"/>
    </source>
</evidence>
<evidence type="ECO:0000256" key="10">
    <source>
        <dbReference type="ARBA" id="ARBA00022692"/>
    </source>
</evidence>
<evidence type="ECO:0000256" key="11">
    <source>
        <dbReference type="ARBA" id="ARBA00022842"/>
    </source>
</evidence>
<feature type="transmembrane region" description="Helical" evidence="19">
    <location>
        <begin position="158"/>
        <end position="176"/>
    </location>
</feature>
<keyword evidence="12 19" id="KW-1133">Transmembrane helix</keyword>
<proteinExistence type="inferred from homology"/>
<dbReference type="InterPro" id="IPR003805">
    <property type="entry name" value="CobS"/>
</dbReference>
<name>A0A2T2XHZ9_9FIRM</name>
<evidence type="ECO:0000313" key="21">
    <source>
        <dbReference type="Proteomes" id="UP000242972"/>
    </source>
</evidence>
<protein>
    <recommendedName>
        <fullName evidence="6 19">Adenosylcobinamide-GDP ribazoletransferase</fullName>
        <ecNumber evidence="5 19">2.7.8.26</ecNumber>
    </recommendedName>
    <alternativeName>
        <fullName evidence="16 19">Cobalamin synthase</fullName>
    </alternativeName>
    <alternativeName>
        <fullName evidence="15 19">Cobalamin-5'-phosphate synthase</fullName>
    </alternativeName>
</protein>
<evidence type="ECO:0000256" key="9">
    <source>
        <dbReference type="ARBA" id="ARBA00022679"/>
    </source>
</evidence>
<organism evidence="20 21">
    <name type="scientific">Sulfobacillus benefaciens</name>
    <dbReference type="NCBI Taxonomy" id="453960"/>
    <lineage>
        <taxon>Bacteria</taxon>
        <taxon>Bacillati</taxon>
        <taxon>Bacillota</taxon>
        <taxon>Clostridia</taxon>
        <taxon>Eubacteriales</taxon>
        <taxon>Clostridiales Family XVII. Incertae Sedis</taxon>
        <taxon>Sulfobacillus</taxon>
    </lineage>
</organism>
<evidence type="ECO:0000313" key="20">
    <source>
        <dbReference type="EMBL" id="PSR34100.1"/>
    </source>
</evidence>
<reference evidence="20 21" key="1">
    <citation type="journal article" date="2014" name="BMC Genomics">
        <title>Comparison of environmental and isolate Sulfobacillus genomes reveals diverse carbon, sulfur, nitrogen, and hydrogen metabolisms.</title>
        <authorList>
            <person name="Justice N.B."/>
            <person name="Norman A."/>
            <person name="Brown C.T."/>
            <person name="Singh A."/>
            <person name="Thomas B.C."/>
            <person name="Banfield J.F."/>
        </authorList>
    </citation>
    <scope>NUCLEOTIDE SEQUENCE [LARGE SCALE GENOMIC DNA]</scope>
    <source>
        <strain evidence="20">AMDSBA4</strain>
    </source>
</reference>
<evidence type="ECO:0000256" key="13">
    <source>
        <dbReference type="ARBA" id="ARBA00023136"/>
    </source>
</evidence>
<gene>
    <name evidence="19 20" type="primary">cobS</name>
    <name evidence="20" type="ORF">C7B46_06780</name>
</gene>
<feature type="transmembrane region" description="Helical" evidence="19">
    <location>
        <begin position="128"/>
        <end position="146"/>
    </location>
</feature>
<dbReference type="NCBIfam" id="TIGR00317">
    <property type="entry name" value="cobS"/>
    <property type="match status" value="1"/>
</dbReference>
<evidence type="ECO:0000256" key="4">
    <source>
        <dbReference type="ARBA" id="ARBA00010561"/>
    </source>
</evidence>
<evidence type="ECO:0000256" key="6">
    <source>
        <dbReference type="ARBA" id="ARBA00015850"/>
    </source>
</evidence>
<keyword evidence="11 19" id="KW-0460">Magnesium</keyword>
<feature type="transmembrane region" description="Helical" evidence="19">
    <location>
        <begin position="220"/>
        <end position="237"/>
    </location>
</feature>
<evidence type="ECO:0000256" key="1">
    <source>
        <dbReference type="ARBA" id="ARBA00001946"/>
    </source>
</evidence>
<feature type="transmembrane region" description="Helical" evidence="19">
    <location>
        <begin position="86"/>
        <end position="107"/>
    </location>
</feature>
<dbReference type="Proteomes" id="UP000242972">
    <property type="component" value="Unassembled WGS sequence"/>
</dbReference>
<keyword evidence="7 19" id="KW-1003">Cell membrane</keyword>
<evidence type="ECO:0000256" key="7">
    <source>
        <dbReference type="ARBA" id="ARBA00022475"/>
    </source>
</evidence>